<evidence type="ECO:0000256" key="1">
    <source>
        <dbReference type="SAM" id="Phobius"/>
    </source>
</evidence>
<keyword evidence="1" id="KW-0812">Transmembrane</keyword>
<feature type="transmembrane region" description="Helical" evidence="1">
    <location>
        <begin position="60"/>
        <end position="79"/>
    </location>
</feature>
<feature type="transmembrane region" description="Helical" evidence="1">
    <location>
        <begin position="85"/>
        <end position="108"/>
    </location>
</feature>
<sequence>MSKKIYYAVLVIYFALMVVNTVSLLFLDTLLLALINKFLLISLFFLIYVETYFIKSARAWVVSALGVAVFCVGVLFKITHWQFGFINSSILVLLSGLIILTNLILFAVRTKDKGLVNYFVLGYLGLVFFNLGVNIGTNIALLYLPLMLGIVVTGLVALKKEILLGNQD</sequence>
<keyword evidence="3" id="KW-1185">Reference proteome</keyword>
<proteinExistence type="predicted"/>
<feature type="transmembrane region" description="Helical" evidence="1">
    <location>
        <begin position="139"/>
        <end position="158"/>
    </location>
</feature>
<feature type="transmembrane region" description="Helical" evidence="1">
    <location>
        <begin position="33"/>
        <end position="53"/>
    </location>
</feature>
<dbReference type="Proteomes" id="UP001143545">
    <property type="component" value="Unassembled WGS sequence"/>
</dbReference>
<feature type="transmembrane region" description="Helical" evidence="1">
    <location>
        <begin position="115"/>
        <end position="133"/>
    </location>
</feature>
<feature type="transmembrane region" description="Helical" evidence="1">
    <location>
        <begin position="7"/>
        <end position="27"/>
    </location>
</feature>
<dbReference type="AlphaFoldDB" id="A0A9W6B6K7"/>
<name>A0A9W6B6K7_9FLAO</name>
<reference evidence="2" key="1">
    <citation type="submission" date="2022-07" db="EMBL/GenBank/DDBJ databases">
        <title>Taxonomy of Novel Oxalotrophic and Methylotrophic Bacteria.</title>
        <authorList>
            <person name="Sahin N."/>
            <person name="Tani A."/>
        </authorList>
    </citation>
    <scope>NUCLEOTIDE SEQUENCE</scope>
    <source>
        <strain evidence="2">AM327</strain>
    </source>
</reference>
<dbReference type="RefSeq" id="WP_281753862.1">
    <property type="nucleotide sequence ID" value="NZ_BRVP01000009.1"/>
</dbReference>
<protein>
    <submittedName>
        <fullName evidence="2">Uncharacterized protein</fullName>
    </submittedName>
</protein>
<keyword evidence="1" id="KW-1133">Transmembrane helix</keyword>
<evidence type="ECO:0000313" key="3">
    <source>
        <dbReference type="Proteomes" id="UP001143545"/>
    </source>
</evidence>
<keyword evidence="1" id="KW-0472">Membrane</keyword>
<dbReference type="EMBL" id="BRVP01000009">
    <property type="protein sequence ID" value="GLB52530.1"/>
    <property type="molecule type" value="Genomic_DNA"/>
</dbReference>
<evidence type="ECO:0000313" key="2">
    <source>
        <dbReference type="EMBL" id="GLB52530.1"/>
    </source>
</evidence>
<organism evidence="2 3">
    <name type="scientific">Neptunitalea chrysea</name>
    <dbReference type="NCBI Taxonomy" id="1647581"/>
    <lineage>
        <taxon>Bacteria</taxon>
        <taxon>Pseudomonadati</taxon>
        <taxon>Bacteroidota</taxon>
        <taxon>Flavobacteriia</taxon>
        <taxon>Flavobacteriales</taxon>
        <taxon>Flavobacteriaceae</taxon>
        <taxon>Neptunitalea</taxon>
    </lineage>
</organism>
<comment type="caution">
    <text evidence="2">The sequence shown here is derived from an EMBL/GenBank/DDBJ whole genome shotgun (WGS) entry which is preliminary data.</text>
</comment>
<accession>A0A9W6B6K7</accession>
<gene>
    <name evidence="2" type="ORF">NBRC110019_15700</name>
</gene>